<sequence>MPISHFFSFHCNRRSISSRHLMVNVTERFLEDYACSSYGRGSHAQRCGTECHSEPEYKFCCLKMGFCNWYQSWWFIWVSVSATLIILFLSICLLCWCCSRSRRRY</sequence>
<dbReference type="CTD" id="78775296"/>
<gene>
    <name evidence="2" type="ORF">GCK72_011833</name>
</gene>
<keyword evidence="1" id="KW-0472">Membrane</keyword>
<evidence type="ECO:0000313" key="2">
    <source>
        <dbReference type="EMBL" id="KAF1763567.1"/>
    </source>
</evidence>
<dbReference type="AlphaFoldDB" id="A0A6A5H8L9"/>
<evidence type="ECO:0000313" key="3">
    <source>
        <dbReference type="Proteomes" id="UP000483820"/>
    </source>
</evidence>
<dbReference type="GeneID" id="78775296"/>
<protein>
    <submittedName>
        <fullName evidence="2">Uncharacterized protein</fullName>
    </submittedName>
</protein>
<comment type="caution">
    <text evidence="2">The sequence shown here is derived from an EMBL/GenBank/DDBJ whole genome shotgun (WGS) entry which is preliminary data.</text>
</comment>
<dbReference type="KEGG" id="crq:GCK72_011833"/>
<dbReference type="RefSeq" id="XP_053588282.1">
    <property type="nucleotide sequence ID" value="XM_053728705.1"/>
</dbReference>
<accession>A0A6A5H8L9</accession>
<evidence type="ECO:0000256" key="1">
    <source>
        <dbReference type="SAM" id="Phobius"/>
    </source>
</evidence>
<dbReference type="EMBL" id="WUAV01000003">
    <property type="protein sequence ID" value="KAF1763567.1"/>
    <property type="molecule type" value="Genomic_DNA"/>
</dbReference>
<dbReference type="Proteomes" id="UP000483820">
    <property type="component" value="Chromosome III"/>
</dbReference>
<keyword evidence="1" id="KW-0812">Transmembrane</keyword>
<organism evidence="2 3">
    <name type="scientific">Caenorhabditis remanei</name>
    <name type="common">Caenorhabditis vulgaris</name>
    <dbReference type="NCBI Taxonomy" id="31234"/>
    <lineage>
        <taxon>Eukaryota</taxon>
        <taxon>Metazoa</taxon>
        <taxon>Ecdysozoa</taxon>
        <taxon>Nematoda</taxon>
        <taxon>Chromadorea</taxon>
        <taxon>Rhabditida</taxon>
        <taxon>Rhabditina</taxon>
        <taxon>Rhabditomorpha</taxon>
        <taxon>Rhabditoidea</taxon>
        <taxon>Rhabditidae</taxon>
        <taxon>Peloderinae</taxon>
        <taxon>Caenorhabditis</taxon>
    </lineage>
</organism>
<name>A0A6A5H8L9_CAERE</name>
<proteinExistence type="predicted"/>
<keyword evidence="1" id="KW-1133">Transmembrane helix</keyword>
<reference evidence="2 3" key="1">
    <citation type="submission" date="2019-12" db="EMBL/GenBank/DDBJ databases">
        <title>Chromosome-level assembly of the Caenorhabditis remanei genome.</title>
        <authorList>
            <person name="Teterina A.A."/>
            <person name="Willis J.H."/>
            <person name="Phillips P.C."/>
        </authorList>
    </citation>
    <scope>NUCLEOTIDE SEQUENCE [LARGE SCALE GENOMIC DNA]</scope>
    <source>
        <strain evidence="2 3">PX506</strain>
        <tissue evidence="2">Whole organism</tissue>
    </source>
</reference>
<feature type="transmembrane region" description="Helical" evidence="1">
    <location>
        <begin position="74"/>
        <end position="97"/>
    </location>
</feature>